<dbReference type="Gene3D" id="1.50.10.100">
    <property type="entry name" value="Chondroitin AC/alginate lyase"/>
    <property type="match status" value="1"/>
</dbReference>
<evidence type="ECO:0000313" key="6">
    <source>
        <dbReference type="Proteomes" id="UP000294850"/>
    </source>
</evidence>
<keyword evidence="1 3" id="KW-0732">Signal</keyword>
<feature type="signal peptide" evidence="3">
    <location>
        <begin position="1"/>
        <end position="19"/>
    </location>
</feature>
<dbReference type="InterPro" id="IPR008397">
    <property type="entry name" value="Alginate_lyase_dom"/>
</dbReference>
<gene>
    <name evidence="5" type="ORF">E0F88_15220</name>
</gene>
<keyword evidence="2" id="KW-0456">Lyase</keyword>
<dbReference type="AlphaFoldDB" id="A0A4R5DQL8"/>
<feature type="chain" id="PRO_5020872310" description="Alginate lyase domain-containing protein" evidence="3">
    <location>
        <begin position="20"/>
        <end position="368"/>
    </location>
</feature>
<evidence type="ECO:0000259" key="4">
    <source>
        <dbReference type="Pfam" id="PF05426"/>
    </source>
</evidence>
<dbReference type="SUPFAM" id="SSF48230">
    <property type="entry name" value="Chondroitin AC/alginate lyase"/>
    <property type="match status" value="1"/>
</dbReference>
<dbReference type="OrthoDB" id="906928at2"/>
<dbReference type="RefSeq" id="WP_131959128.1">
    <property type="nucleotide sequence ID" value="NZ_SMFL01000005.1"/>
</dbReference>
<evidence type="ECO:0000256" key="1">
    <source>
        <dbReference type="ARBA" id="ARBA00022729"/>
    </source>
</evidence>
<evidence type="ECO:0000313" key="5">
    <source>
        <dbReference type="EMBL" id="TDE14544.1"/>
    </source>
</evidence>
<evidence type="ECO:0000256" key="2">
    <source>
        <dbReference type="ARBA" id="ARBA00023239"/>
    </source>
</evidence>
<dbReference type="InterPro" id="IPR008929">
    <property type="entry name" value="Chondroitin_lyas"/>
</dbReference>
<dbReference type="Pfam" id="PF05426">
    <property type="entry name" value="Alginate_lyase"/>
    <property type="match status" value="1"/>
</dbReference>
<dbReference type="GO" id="GO:0016829">
    <property type="term" value="F:lyase activity"/>
    <property type="evidence" value="ECO:0007669"/>
    <property type="project" value="UniProtKB-KW"/>
</dbReference>
<accession>A0A4R5DQL8</accession>
<keyword evidence="6" id="KW-1185">Reference proteome</keyword>
<proteinExistence type="predicted"/>
<dbReference type="Proteomes" id="UP000294850">
    <property type="component" value="Unassembled WGS sequence"/>
</dbReference>
<reference evidence="5 6" key="1">
    <citation type="submission" date="2019-03" db="EMBL/GenBank/DDBJ databases">
        <title>Dyadobacter AR-3-6 sp. nov., isolated from arctic soil.</title>
        <authorList>
            <person name="Chaudhary D.K."/>
        </authorList>
    </citation>
    <scope>NUCLEOTIDE SEQUENCE [LARGE SCALE GENOMIC DNA]</scope>
    <source>
        <strain evidence="5 6">AR-3-6</strain>
    </source>
</reference>
<dbReference type="GO" id="GO:0042597">
    <property type="term" value="C:periplasmic space"/>
    <property type="evidence" value="ECO:0007669"/>
    <property type="project" value="InterPro"/>
</dbReference>
<feature type="domain" description="Alginate lyase" evidence="4">
    <location>
        <begin position="85"/>
        <end position="288"/>
    </location>
</feature>
<evidence type="ECO:0000256" key="3">
    <source>
        <dbReference type="SAM" id="SignalP"/>
    </source>
</evidence>
<dbReference type="EMBL" id="SMFL01000005">
    <property type="protein sequence ID" value="TDE14544.1"/>
    <property type="molecule type" value="Genomic_DNA"/>
</dbReference>
<protein>
    <recommendedName>
        <fullName evidence="4">Alginate lyase domain-containing protein</fullName>
    </recommendedName>
</protein>
<sequence length="368" mass="41591">MKNNICLLLFFIISFSAAAQFTHPGMLNNSADFKFLKAKIKAGQEPWKSAWETLRKSPEAQLTWKAKPTKVIVVGFYSKPDVGGTDFRKDGDAAYTAAIQYIVTGDKAFAEKSIEIINGWSYSLDSVTDGNKKLLVGMVGIKFLNAAELIKHTYKGWAKKDQQAFEKMVINIWYPLLKDFMPGYNGNWDAAIAQTVMCIGVYMDRSDIFNLAYNQILNGESNGAIDNYFNEGGQCQESGRDQGHAQMGLGFLATVCEIAWKQGRDLYSAYQNRLALGYEYTAKYMLGEDVKYEKYTTFQGKKVFGDSISSIGRGKFSPIYERPYHHYHDRMKMEMPYTKKALDKTRPEAYNSGYMPWATLLTAAYPGK</sequence>
<comment type="caution">
    <text evidence="5">The sequence shown here is derived from an EMBL/GenBank/DDBJ whole genome shotgun (WGS) entry which is preliminary data.</text>
</comment>
<organism evidence="5 6">
    <name type="scientific">Dyadobacter psychrotolerans</name>
    <dbReference type="NCBI Taxonomy" id="2541721"/>
    <lineage>
        <taxon>Bacteria</taxon>
        <taxon>Pseudomonadati</taxon>
        <taxon>Bacteroidota</taxon>
        <taxon>Cytophagia</taxon>
        <taxon>Cytophagales</taxon>
        <taxon>Spirosomataceae</taxon>
        <taxon>Dyadobacter</taxon>
    </lineage>
</organism>
<name>A0A4R5DQL8_9BACT</name>